<comment type="subcellular location">
    <subcellularLocation>
        <location evidence="2">Nucleus</location>
    </subcellularLocation>
</comment>
<evidence type="ECO:0000256" key="8">
    <source>
        <dbReference type="ARBA" id="ARBA00023015"/>
    </source>
</evidence>
<dbReference type="PROSITE" id="PS50157">
    <property type="entry name" value="ZINC_FINGER_C2H2_2"/>
    <property type="match status" value="7"/>
</dbReference>
<evidence type="ECO:0000256" key="1">
    <source>
        <dbReference type="ARBA" id="ARBA00003767"/>
    </source>
</evidence>
<dbReference type="FunFam" id="3.30.160.60:FF:001954">
    <property type="entry name" value="Zinc finger protein 787"/>
    <property type="match status" value="1"/>
</dbReference>
<evidence type="ECO:0000256" key="7">
    <source>
        <dbReference type="ARBA" id="ARBA00022833"/>
    </source>
</evidence>
<dbReference type="GeneID" id="114439869"/>
<keyword evidence="13" id="KW-0175">Coiled coil</keyword>
<evidence type="ECO:0000256" key="5">
    <source>
        <dbReference type="ARBA" id="ARBA00022737"/>
    </source>
</evidence>
<feature type="region of interest" description="Disordered" evidence="14">
    <location>
        <begin position="98"/>
        <end position="117"/>
    </location>
</feature>
<dbReference type="InterPro" id="IPR036236">
    <property type="entry name" value="Znf_C2H2_sf"/>
</dbReference>
<feature type="domain" description="C2H2-type" evidence="15">
    <location>
        <begin position="364"/>
        <end position="391"/>
    </location>
</feature>
<dbReference type="PANTHER" id="PTHR14003">
    <property type="entry name" value="TRANSCRIPTIONAL REPRESSOR PROTEIN YY"/>
    <property type="match status" value="1"/>
</dbReference>
<dbReference type="Proteomes" id="UP000515145">
    <property type="component" value="Chromosome 8"/>
</dbReference>
<evidence type="ECO:0000256" key="13">
    <source>
        <dbReference type="SAM" id="Coils"/>
    </source>
</evidence>
<keyword evidence="16" id="KW-1185">Reference proteome</keyword>
<reference evidence="17" key="1">
    <citation type="submission" date="2025-08" db="UniProtKB">
        <authorList>
            <consortium name="RefSeq"/>
        </authorList>
    </citation>
    <scope>IDENTIFICATION</scope>
</reference>
<accession>A0A6P7IUX5</accession>
<keyword evidence="8" id="KW-0805">Transcription regulation</keyword>
<dbReference type="GO" id="GO:0031519">
    <property type="term" value="C:PcG protein complex"/>
    <property type="evidence" value="ECO:0007669"/>
    <property type="project" value="TreeGrafter"/>
</dbReference>
<evidence type="ECO:0000256" key="11">
    <source>
        <dbReference type="ARBA" id="ARBA00023242"/>
    </source>
</evidence>
<dbReference type="GO" id="GO:0000978">
    <property type="term" value="F:RNA polymerase II cis-regulatory region sequence-specific DNA binding"/>
    <property type="evidence" value="ECO:0007669"/>
    <property type="project" value="TreeGrafter"/>
</dbReference>
<comment type="function">
    <text evidence="1">May be involved in transcriptional regulation.</text>
</comment>
<evidence type="ECO:0000256" key="14">
    <source>
        <dbReference type="SAM" id="MobiDB-lite"/>
    </source>
</evidence>
<evidence type="ECO:0000256" key="3">
    <source>
        <dbReference type="ARBA" id="ARBA00006991"/>
    </source>
</evidence>
<feature type="domain" description="C2H2-type" evidence="15">
    <location>
        <begin position="308"/>
        <end position="335"/>
    </location>
</feature>
<comment type="similarity">
    <text evidence="3">Belongs to the krueppel C2H2-type zinc-finger protein family.</text>
</comment>
<dbReference type="GO" id="GO:0000981">
    <property type="term" value="F:DNA-binding transcription factor activity, RNA polymerase II-specific"/>
    <property type="evidence" value="ECO:0007669"/>
    <property type="project" value="TreeGrafter"/>
</dbReference>
<keyword evidence="6 12" id="KW-0863">Zinc-finger</keyword>
<dbReference type="FunFam" id="3.30.160.60:FF:001498">
    <property type="entry name" value="Zinc finger protein 404"/>
    <property type="match status" value="1"/>
</dbReference>
<keyword evidence="11" id="KW-0539">Nucleus</keyword>
<gene>
    <name evidence="17" type="primary">LOC114439869</name>
</gene>
<evidence type="ECO:0000256" key="9">
    <source>
        <dbReference type="ARBA" id="ARBA00023125"/>
    </source>
</evidence>
<keyword evidence="10" id="KW-0804">Transcription</keyword>
<proteinExistence type="inferred from homology"/>
<feature type="domain" description="C2H2-type" evidence="15">
    <location>
        <begin position="227"/>
        <end position="254"/>
    </location>
</feature>
<dbReference type="GO" id="GO:0000785">
    <property type="term" value="C:chromatin"/>
    <property type="evidence" value="ECO:0007669"/>
    <property type="project" value="TreeGrafter"/>
</dbReference>
<dbReference type="Gene3D" id="3.30.160.60">
    <property type="entry name" value="Classic Zinc Finger"/>
    <property type="match status" value="6"/>
</dbReference>
<feature type="domain" description="C2H2-type" evidence="15">
    <location>
        <begin position="336"/>
        <end position="363"/>
    </location>
</feature>
<feature type="coiled-coil region" evidence="13">
    <location>
        <begin position="33"/>
        <end position="60"/>
    </location>
</feature>
<dbReference type="OrthoDB" id="654211at2759"/>
<dbReference type="FunFam" id="3.30.160.60:FF:001289">
    <property type="entry name" value="Zinc finger protein 574"/>
    <property type="match status" value="1"/>
</dbReference>
<evidence type="ECO:0000256" key="12">
    <source>
        <dbReference type="PROSITE-ProRule" id="PRU00042"/>
    </source>
</evidence>
<dbReference type="SUPFAM" id="SSF57667">
    <property type="entry name" value="beta-beta-alpha zinc fingers"/>
    <property type="match status" value="4"/>
</dbReference>
<dbReference type="InParanoid" id="A0A6P7IUX5"/>
<evidence type="ECO:0000256" key="10">
    <source>
        <dbReference type="ARBA" id="ARBA00023163"/>
    </source>
</evidence>
<dbReference type="PROSITE" id="PS00028">
    <property type="entry name" value="ZINC_FINGER_C2H2_1"/>
    <property type="match status" value="7"/>
</dbReference>
<feature type="domain" description="C2H2-type" evidence="15">
    <location>
        <begin position="280"/>
        <end position="307"/>
    </location>
</feature>
<evidence type="ECO:0000313" key="16">
    <source>
        <dbReference type="Proteomes" id="UP000515145"/>
    </source>
</evidence>
<protein>
    <submittedName>
        <fullName evidence="17">Zinc finger protein 32-like isoform X1</fullName>
    </submittedName>
</protein>
<keyword evidence="4" id="KW-0479">Metal-binding</keyword>
<organism evidence="16 17">
    <name type="scientific">Parambassis ranga</name>
    <name type="common">Indian glassy fish</name>
    <dbReference type="NCBI Taxonomy" id="210632"/>
    <lineage>
        <taxon>Eukaryota</taxon>
        <taxon>Metazoa</taxon>
        <taxon>Chordata</taxon>
        <taxon>Craniata</taxon>
        <taxon>Vertebrata</taxon>
        <taxon>Euteleostomi</taxon>
        <taxon>Actinopterygii</taxon>
        <taxon>Neopterygii</taxon>
        <taxon>Teleostei</taxon>
        <taxon>Neoteleostei</taxon>
        <taxon>Acanthomorphata</taxon>
        <taxon>Ovalentaria</taxon>
        <taxon>Ambassidae</taxon>
        <taxon>Parambassis</taxon>
    </lineage>
</organism>
<evidence type="ECO:0000256" key="6">
    <source>
        <dbReference type="ARBA" id="ARBA00022771"/>
    </source>
</evidence>
<dbReference type="AlphaFoldDB" id="A0A6P7IUX5"/>
<evidence type="ECO:0000256" key="4">
    <source>
        <dbReference type="ARBA" id="ARBA00022723"/>
    </source>
</evidence>
<dbReference type="Pfam" id="PF13912">
    <property type="entry name" value="zf-C2H2_6"/>
    <property type="match status" value="1"/>
</dbReference>
<name>A0A6P7IUX5_9TELE</name>
<dbReference type="SMART" id="SM00355">
    <property type="entry name" value="ZnF_C2H2"/>
    <property type="match status" value="7"/>
</dbReference>
<keyword evidence="9" id="KW-0238">DNA-binding</keyword>
<dbReference type="GO" id="GO:0005667">
    <property type="term" value="C:transcription regulator complex"/>
    <property type="evidence" value="ECO:0007669"/>
    <property type="project" value="TreeGrafter"/>
</dbReference>
<dbReference type="PANTHER" id="PTHR14003:SF23">
    <property type="entry name" value="ZINC FINGER PROTEIN 143"/>
    <property type="match status" value="1"/>
</dbReference>
<dbReference type="InterPro" id="IPR013087">
    <property type="entry name" value="Znf_C2H2_type"/>
</dbReference>
<keyword evidence="5" id="KW-0677">Repeat</keyword>
<evidence type="ECO:0000259" key="15">
    <source>
        <dbReference type="PROSITE" id="PS50157"/>
    </source>
</evidence>
<evidence type="ECO:0000256" key="2">
    <source>
        <dbReference type="ARBA" id="ARBA00004123"/>
    </source>
</evidence>
<keyword evidence="7" id="KW-0862">Zinc</keyword>
<feature type="domain" description="C2H2-type" evidence="15">
    <location>
        <begin position="392"/>
        <end position="415"/>
    </location>
</feature>
<feature type="domain" description="C2H2-type" evidence="15">
    <location>
        <begin position="253"/>
        <end position="277"/>
    </location>
</feature>
<dbReference type="GO" id="GO:0008270">
    <property type="term" value="F:zinc ion binding"/>
    <property type="evidence" value="ECO:0007669"/>
    <property type="project" value="UniProtKB-KW"/>
</dbReference>
<sequence length="425" mass="48108">MDTTMIQLRLFVHQRLFSAAEEILGEVEKTVALALHEADVSRSKEEAESLRHQLDHLTKQPGVWILFIVMKSARPPVTTSNMTDGEERGLQLLQENLEESPEVPVPSNPSTDLDETDWNHCLVGTEFKVPEIKEEQEQAGDEGPTPEAVCPFPEIGKFEEDQPEISYEIQLESSVCSAAGNDNDEERVSSIGEQTTMQEAKDGMEAWDDKAALPHRNPSGKDLKDRSFCSFCGKGFLYIGSLMKHVKTHKRQSNCNKCGKIYQSPKALIKHLKSCHSKSLFCDICGEVFSDRGCLQRHKKTHKDVEEFVCQECGKTFQRMDHLNVHVRIHSGEKPYQCNICEKAFSQSQNLIIHKRIHTGERPYKCSLCDKGFTTSSQLKTHMMVHSGERPHPCDICGKHFPQRGKMRRHRIIHTKGCTPAISVV</sequence>
<dbReference type="FunFam" id="3.30.160.60:FF:000015">
    <property type="entry name" value="Zinc finger protein 569"/>
    <property type="match status" value="1"/>
</dbReference>
<dbReference type="Pfam" id="PF00096">
    <property type="entry name" value="zf-C2H2"/>
    <property type="match status" value="6"/>
</dbReference>
<dbReference type="RefSeq" id="XP_028267867.1">
    <property type="nucleotide sequence ID" value="XM_028412066.1"/>
</dbReference>
<evidence type="ECO:0000313" key="17">
    <source>
        <dbReference type="RefSeq" id="XP_028267867.1"/>
    </source>
</evidence>